<feature type="transmembrane region" description="Helical" evidence="10">
    <location>
        <begin position="74"/>
        <end position="96"/>
    </location>
</feature>
<evidence type="ECO:0000256" key="6">
    <source>
        <dbReference type="ARBA" id="ARBA00023139"/>
    </source>
</evidence>
<dbReference type="EC" id="2.3.1.225" evidence="10"/>
<evidence type="ECO:0000256" key="1">
    <source>
        <dbReference type="ARBA" id="ARBA00004127"/>
    </source>
</evidence>
<gene>
    <name evidence="13" type="ORF">LSP00402_LOCUS14256</name>
</gene>
<dbReference type="InterPro" id="IPR001594">
    <property type="entry name" value="Palmitoyltrfase_DHHC"/>
</dbReference>
<organism evidence="13">
    <name type="scientific">Lotharella oceanica</name>
    <dbReference type="NCBI Taxonomy" id="641309"/>
    <lineage>
        <taxon>Eukaryota</taxon>
        <taxon>Sar</taxon>
        <taxon>Rhizaria</taxon>
        <taxon>Cercozoa</taxon>
        <taxon>Chlorarachniophyceae</taxon>
        <taxon>Lotharella</taxon>
    </lineage>
</organism>
<evidence type="ECO:0000256" key="5">
    <source>
        <dbReference type="ARBA" id="ARBA00023136"/>
    </source>
</evidence>
<comment type="similarity">
    <text evidence="10">Belongs to the DHHC palmitoyltransferase family.</text>
</comment>
<name>A0A7S2TVW8_9EUKA</name>
<feature type="transmembrane region" description="Helical" evidence="10">
    <location>
        <begin position="49"/>
        <end position="68"/>
    </location>
</feature>
<dbReference type="GO" id="GO:0006612">
    <property type="term" value="P:protein targeting to membrane"/>
    <property type="evidence" value="ECO:0007669"/>
    <property type="project" value="TreeGrafter"/>
</dbReference>
<evidence type="ECO:0000313" key="13">
    <source>
        <dbReference type="EMBL" id="CAD9770271.1"/>
    </source>
</evidence>
<dbReference type="AlphaFoldDB" id="A0A7S2TVW8"/>
<sequence length="317" mass="34633">MDTVGEDELQLRGGGDTKGGTCKRMWEVFPGKNLICCGGRCITGPDPSIFVFNIVLTFGALALFYAFIAIRLHPIVIVIGFILHGISFYFLLRAAFTDPGILRRRKTPTRANENGDPPTAVVNGKTVQLSYCTTCNIYRPPKCKHCRTCDNCVEEFDHHCPWVMNCVAKRNYRYFVGFVASISLLCVYVCACSIAIVVISVTGNRQPAGVTLCAIVLILFTGCLGVTLSGFACFHCGLIAQGITTNEYIKGRAGGARETGCSQYPKNCYEVYCTELPKPDVNLMGPADEEMRDRGGSDEKMVDLEVRAGGDKDAEIS</sequence>
<feature type="transmembrane region" description="Helical" evidence="10">
    <location>
        <begin position="208"/>
        <end position="234"/>
    </location>
</feature>
<keyword evidence="5 10" id="KW-0472">Membrane</keyword>
<feature type="domain" description="Palmitoyltransferase DHHC" evidence="12">
    <location>
        <begin position="127"/>
        <end position="250"/>
    </location>
</feature>
<dbReference type="PROSITE" id="PS50216">
    <property type="entry name" value="DHHC"/>
    <property type="match status" value="1"/>
</dbReference>
<dbReference type="EMBL" id="HBHP01022895">
    <property type="protein sequence ID" value="CAD9770271.1"/>
    <property type="molecule type" value="Transcribed_RNA"/>
</dbReference>
<feature type="compositionally biased region" description="Basic and acidic residues" evidence="11">
    <location>
        <begin position="289"/>
        <end position="317"/>
    </location>
</feature>
<comment type="subcellular location">
    <subcellularLocation>
        <location evidence="1">Endomembrane system</location>
        <topology evidence="1">Multi-pass membrane protein</topology>
    </subcellularLocation>
</comment>
<proteinExistence type="inferred from homology"/>
<dbReference type="PANTHER" id="PTHR22883:SF43">
    <property type="entry name" value="PALMITOYLTRANSFERASE APP"/>
    <property type="match status" value="1"/>
</dbReference>
<dbReference type="GO" id="GO:0005783">
    <property type="term" value="C:endoplasmic reticulum"/>
    <property type="evidence" value="ECO:0007669"/>
    <property type="project" value="TreeGrafter"/>
</dbReference>
<dbReference type="GO" id="GO:0005794">
    <property type="term" value="C:Golgi apparatus"/>
    <property type="evidence" value="ECO:0007669"/>
    <property type="project" value="TreeGrafter"/>
</dbReference>
<dbReference type="Pfam" id="PF01529">
    <property type="entry name" value="DHHC"/>
    <property type="match status" value="1"/>
</dbReference>
<keyword evidence="8 10" id="KW-0012">Acyltransferase</keyword>
<reference evidence="13" key="1">
    <citation type="submission" date="2021-01" db="EMBL/GenBank/DDBJ databases">
        <authorList>
            <person name="Corre E."/>
            <person name="Pelletier E."/>
            <person name="Niang G."/>
            <person name="Scheremetjew M."/>
            <person name="Finn R."/>
            <person name="Kale V."/>
            <person name="Holt S."/>
            <person name="Cochrane G."/>
            <person name="Meng A."/>
            <person name="Brown T."/>
            <person name="Cohen L."/>
        </authorList>
    </citation>
    <scope>NUCLEOTIDE SEQUENCE</scope>
    <source>
        <strain evidence="13">CCMP622</strain>
    </source>
</reference>
<dbReference type="GO" id="GO:0019706">
    <property type="term" value="F:protein-cysteine S-palmitoyltransferase activity"/>
    <property type="evidence" value="ECO:0007669"/>
    <property type="project" value="UniProtKB-EC"/>
</dbReference>
<evidence type="ECO:0000256" key="9">
    <source>
        <dbReference type="ARBA" id="ARBA00048048"/>
    </source>
</evidence>
<accession>A0A7S2TVW8</accession>
<protein>
    <recommendedName>
        <fullName evidence="10">Palmitoyltransferase</fullName>
        <ecNumber evidence="10">2.3.1.225</ecNumber>
    </recommendedName>
</protein>
<comment type="domain">
    <text evidence="10">The DHHC domain is required for palmitoyltransferase activity.</text>
</comment>
<dbReference type="PANTHER" id="PTHR22883">
    <property type="entry name" value="ZINC FINGER DHHC DOMAIN CONTAINING PROTEIN"/>
    <property type="match status" value="1"/>
</dbReference>
<evidence type="ECO:0000256" key="8">
    <source>
        <dbReference type="ARBA" id="ARBA00023315"/>
    </source>
</evidence>
<evidence type="ECO:0000256" key="3">
    <source>
        <dbReference type="ARBA" id="ARBA00022692"/>
    </source>
</evidence>
<dbReference type="InterPro" id="IPR039859">
    <property type="entry name" value="PFA4/ZDH16/20/ERF2-like"/>
</dbReference>
<keyword evidence="2 10" id="KW-0808">Transferase</keyword>
<evidence type="ECO:0000256" key="7">
    <source>
        <dbReference type="ARBA" id="ARBA00023288"/>
    </source>
</evidence>
<evidence type="ECO:0000256" key="4">
    <source>
        <dbReference type="ARBA" id="ARBA00022989"/>
    </source>
</evidence>
<keyword evidence="4 10" id="KW-1133">Transmembrane helix</keyword>
<evidence type="ECO:0000256" key="2">
    <source>
        <dbReference type="ARBA" id="ARBA00022679"/>
    </source>
</evidence>
<keyword evidence="3 10" id="KW-0812">Transmembrane</keyword>
<evidence type="ECO:0000256" key="10">
    <source>
        <dbReference type="RuleBase" id="RU079119"/>
    </source>
</evidence>
<feature type="transmembrane region" description="Helical" evidence="10">
    <location>
        <begin position="174"/>
        <end position="202"/>
    </location>
</feature>
<comment type="catalytic activity">
    <reaction evidence="9 10">
        <text>L-cysteinyl-[protein] + hexadecanoyl-CoA = S-hexadecanoyl-L-cysteinyl-[protein] + CoA</text>
        <dbReference type="Rhea" id="RHEA:36683"/>
        <dbReference type="Rhea" id="RHEA-COMP:10131"/>
        <dbReference type="Rhea" id="RHEA-COMP:11032"/>
        <dbReference type="ChEBI" id="CHEBI:29950"/>
        <dbReference type="ChEBI" id="CHEBI:57287"/>
        <dbReference type="ChEBI" id="CHEBI:57379"/>
        <dbReference type="ChEBI" id="CHEBI:74151"/>
        <dbReference type="EC" id="2.3.1.225"/>
    </reaction>
</comment>
<evidence type="ECO:0000256" key="11">
    <source>
        <dbReference type="SAM" id="MobiDB-lite"/>
    </source>
</evidence>
<evidence type="ECO:0000259" key="12">
    <source>
        <dbReference type="Pfam" id="PF01529"/>
    </source>
</evidence>
<keyword evidence="7" id="KW-0449">Lipoprotein</keyword>
<feature type="region of interest" description="Disordered" evidence="11">
    <location>
        <begin position="284"/>
        <end position="317"/>
    </location>
</feature>
<keyword evidence="6" id="KW-0564">Palmitate</keyword>